<dbReference type="AlphaFoldDB" id="A0AA40BK06"/>
<dbReference type="GO" id="GO:0000439">
    <property type="term" value="C:transcription factor TFIIH core complex"/>
    <property type="evidence" value="ECO:0007669"/>
    <property type="project" value="UniProtKB-UniRule"/>
</dbReference>
<evidence type="ECO:0000256" key="3">
    <source>
        <dbReference type="ARBA" id="ARBA00022763"/>
    </source>
</evidence>
<dbReference type="Proteomes" id="UP001172159">
    <property type="component" value="Unassembled WGS sequence"/>
</dbReference>
<keyword evidence="4 8" id="KW-0805">Transcription regulation</keyword>
<comment type="function">
    <text evidence="8">In NER, TFIIH acts by opening DNA around the lesion to allow the excision of the damaged oligonucleotide and its replacement by a new DNA fragment. In transcription, TFIIH has an essential role in transcription initiation. When the pre-initiation complex (PIC) has been established, TFIIH is required for promoter opening and promoter escape.</text>
</comment>
<protein>
    <recommendedName>
        <fullName evidence="8">General transcription and DNA repair factor IIH subunit TFB5</fullName>
    </recommendedName>
</protein>
<comment type="subunit">
    <text evidence="8">Component of the 7-subunit TFIIH core complex.</text>
</comment>
<proteinExistence type="inferred from homology"/>
<evidence type="ECO:0000256" key="5">
    <source>
        <dbReference type="ARBA" id="ARBA00023163"/>
    </source>
</evidence>
<evidence type="ECO:0000256" key="6">
    <source>
        <dbReference type="ARBA" id="ARBA00023204"/>
    </source>
</evidence>
<keyword evidence="7 8" id="KW-0539">Nucleus</keyword>
<organism evidence="9 10">
    <name type="scientific">Apiosordaria backusii</name>
    <dbReference type="NCBI Taxonomy" id="314023"/>
    <lineage>
        <taxon>Eukaryota</taxon>
        <taxon>Fungi</taxon>
        <taxon>Dikarya</taxon>
        <taxon>Ascomycota</taxon>
        <taxon>Pezizomycotina</taxon>
        <taxon>Sordariomycetes</taxon>
        <taxon>Sordariomycetidae</taxon>
        <taxon>Sordariales</taxon>
        <taxon>Lasiosphaeriaceae</taxon>
        <taxon>Apiosordaria</taxon>
    </lineage>
</organism>
<reference evidence="9" key="1">
    <citation type="submission" date="2023-06" db="EMBL/GenBank/DDBJ databases">
        <title>Genome-scale phylogeny and comparative genomics of the fungal order Sordariales.</title>
        <authorList>
            <consortium name="Lawrence Berkeley National Laboratory"/>
            <person name="Hensen N."/>
            <person name="Bonometti L."/>
            <person name="Westerberg I."/>
            <person name="Brannstrom I.O."/>
            <person name="Guillou S."/>
            <person name="Cros-Aarteil S."/>
            <person name="Calhoun S."/>
            <person name="Haridas S."/>
            <person name="Kuo A."/>
            <person name="Mondo S."/>
            <person name="Pangilinan J."/>
            <person name="Riley R."/>
            <person name="Labutti K."/>
            <person name="Andreopoulos B."/>
            <person name="Lipzen A."/>
            <person name="Chen C."/>
            <person name="Yanf M."/>
            <person name="Daum C."/>
            <person name="Ng V."/>
            <person name="Clum A."/>
            <person name="Steindorff A."/>
            <person name="Ohm R."/>
            <person name="Martin F."/>
            <person name="Silar P."/>
            <person name="Natvig D."/>
            <person name="Lalanne C."/>
            <person name="Gautier V."/>
            <person name="Ament-Velasquez S.L."/>
            <person name="Kruys A."/>
            <person name="Hutchinson M.I."/>
            <person name="Powell A.J."/>
            <person name="Barry K."/>
            <person name="Miller A.N."/>
            <person name="Grigoriev I.V."/>
            <person name="Debuchy R."/>
            <person name="Gladieux P."/>
            <person name="Thoren M.H."/>
            <person name="Johannesson H."/>
        </authorList>
    </citation>
    <scope>NUCLEOTIDE SEQUENCE</scope>
    <source>
        <strain evidence="9">CBS 540.89</strain>
    </source>
</reference>
<evidence type="ECO:0000313" key="9">
    <source>
        <dbReference type="EMBL" id="KAK0735661.1"/>
    </source>
</evidence>
<comment type="caution">
    <text evidence="9">The sequence shown here is derived from an EMBL/GenBank/DDBJ whole genome shotgun (WGS) entry which is preliminary data.</text>
</comment>
<evidence type="ECO:0000256" key="1">
    <source>
        <dbReference type="ARBA" id="ARBA00004123"/>
    </source>
</evidence>
<dbReference type="GO" id="GO:0005675">
    <property type="term" value="C:transcription factor TFIIH holo complex"/>
    <property type="evidence" value="ECO:0007669"/>
    <property type="project" value="TreeGrafter"/>
</dbReference>
<dbReference type="InterPro" id="IPR035935">
    <property type="entry name" value="TFB5-like_sf"/>
</dbReference>
<dbReference type="InterPro" id="IPR009400">
    <property type="entry name" value="TFIIH_TTDA/Tfb5"/>
</dbReference>
<dbReference type="SMART" id="SM01395">
    <property type="entry name" value="Tbf5"/>
    <property type="match status" value="1"/>
</dbReference>
<keyword evidence="10" id="KW-1185">Reference proteome</keyword>
<keyword evidence="5 8" id="KW-0804">Transcription</keyword>
<keyword evidence="6 8" id="KW-0234">DNA repair</keyword>
<gene>
    <name evidence="9" type="ORF">B0T21DRAFT_368279</name>
</gene>
<dbReference type="PANTHER" id="PTHR28580:SF1">
    <property type="entry name" value="GENERAL TRANSCRIPTION FACTOR IIH SUBUNIT 5"/>
    <property type="match status" value="1"/>
</dbReference>
<evidence type="ECO:0000256" key="2">
    <source>
        <dbReference type="ARBA" id="ARBA00007470"/>
    </source>
</evidence>
<dbReference type="Pfam" id="PF06331">
    <property type="entry name" value="Tfb5"/>
    <property type="match status" value="1"/>
</dbReference>
<accession>A0AA40BK06</accession>
<evidence type="ECO:0000313" key="10">
    <source>
        <dbReference type="Proteomes" id="UP001172159"/>
    </source>
</evidence>
<dbReference type="GO" id="GO:0006294">
    <property type="term" value="P:nucleotide-excision repair, preincision complex assembly"/>
    <property type="evidence" value="ECO:0007669"/>
    <property type="project" value="TreeGrafter"/>
</dbReference>
<evidence type="ECO:0000256" key="7">
    <source>
        <dbReference type="ARBA" id="ARBA00023242"/>
    </source>
</evidence>
<comment type="similarity">
    <text evidence="2 8">Belongs to the TFB5 family.</text>
</comment>
<dbReference type="PANTHER" id="PTHR28580">
    <property type="entry name" value="GENERAL TRANSCRIPTION FACTOR IIH SUBUNIT 5"/>
    <property type="match status" value="1"/>
</dbReference>
<dbReference type="SUPFAM" id="SSF142897">
    <property type="entry name" value="TFB5-like"/>
    <property type="match status" value="1"/>
</dbReference>
<evidence type="ECO:0000256" key="8">
    <source>
        <dbReference type="RuleBase" id="RU368032"/>
    </source>
</evidence>
<dbReference type="EMBL" id="JAUKTV010000007">
    <property type="protein sequence ID" value="KAK0735661.1"/>
    <property type="molecule type" value="Genomic_DNA"/>
</dbReference>
<dbReference type="Gene3D" id="3.30.70.1220">
    <property type="entry name" value="TFB5-like"/>
    <property type="match status" value="1"/>
</dbReference>
<name>A0AA40BK06_9PEZI</name>
<comment type="subcellular location">
    <subcellularLocation>
        <location evidence="1 8">Nucleus</location>
    </subcellularLocation>
</comment>
<sequence>MPRAIRGVLIECEPAIKSILIHIDSTELNNDAIIEDLDETHLMVKEAMVKTLQSRLDQKLKETYRVEQPLDDSDEDGKGM</sequence>
<evidence type="ECO:0000256" key="4">
    <source>
        <dbReference type="ARBA" id="ARBA00023015"/>
    </source>
</evidence>
<dbReference type="GO" id="GO:0006367">
    <property type="term" value="P:transcription initiation at RNA polymerase II promoter"/>
    <property type="evidence" value="ECO:0007669"/>
    <property type="project" value="UniProtKB-UniRule"/>
</dbReference>
<keyword evidence="3 8" id="KW-0227">DNA damage</keyword>